<proteinExistence type="predicted"/>
<dbReference type="InterPro" id="IPR030489">
    <property type="entry name" value="TR_Rrf2-type_CS"/>
</dbReference>
<gene>
    <name evidence="2" type="ORF">FrCorBMG51_01730</name>
</gene>
<dbReference type="InterPro" id="IPR036388">
    <property type="entry name" value="WH-like_DNA-bd_sf"/>
</dbReference>
<evidence type="ECO:0000256" key="1">
    <source>
        <dbReference type="ARBA" id="ARBA00023125"/>
    </source>
</evidence>
<organism evidence="2 3">
    <name type="scientific">Protofrankia coriariae</name>
    <dbReference type="NCBI Taxonomy" id="1562887"/>
    <lineage>
        <taxon>Bacteria</taxon>
        <taxon>Bacillati</taxon>
        <taxon>Actinomycetota</taxon>
        <taxon>Actinomycetes</taxon>
        <taxon>Frankiales</taxon>
        <taxon>Frankiaceae</taxon>
        <taxon>Protofrankia</taxon>
    </lineage>
</organism>
<dbReference type="SUPFAM" id="SSF46785">
    <property type="entry name" value="Winged helix' DNA-binding domain"/>
    <property type="match status" value="1"/>
</dbReference>
<name>A0ABR5F849_9ACTN</name>
<evidence type="ECO:0000313" key="2">
    <source>
        <dbReference type="EMBL" id="KLL12870.1"/>
    </source>
</evidence>
<dbReference type="PROSITE" id="PS51197">
    <property type="entry name" value="HTH_RRF2_2"/>
    <property type="match status" value="1"/>
</dbReference>
<dbReference type="PROSITE" id="PS01332">
    <property type="entry name" value="HTH_RRF2_1"/>
    <property type="match status" value="1"/>
</dbReference>
<reference evidence="2 3" key="1">
    <citation type="submission" date="2014-12" db="EMBL/GenBank/DDBJ databases">
        <title>Frankia sp. BMG5.1 draft genome.</title>
        <authorList>
            <person name="Gtari M."/>
            <person name="Ghodhbane-Gtari F."/>
            <person name="Nouioui I."/>
            <person name="Ktari A."/>
            <person name="Hezbri K."/>
            <person name="Mimouni W."/>
            <person name="Sbissi I."/>
            <person name="Ayari A."/>
            <person name="Yamanaka T."/>
            <person name="Normand P."/>
            <person name="Tisa L.S."/>
            <person name="Boudabous A."/>
        </authorList>
    </citation>
    <scope>NUCLEOTIDE SEQUENCE [LARGE SCALE GENOMIC DNA]</scope>
    <source>
        <strain evidence="2 3">BMG5.1</strain>
    </source>
</reference>
<keyword evidence="3" id="KW-1185">Reference proteome</keyword>
<dbReference type="InterPro" id="IPR000944">
    <property type="entry name" value="Tscrpt_reg_Rrf2"/>
</dbReference>
<dbReference type="Proteomes" id="UP000035425">
    <property type="component" value="Unassembled WGS sequence"/>
</dbReference>
<evidence type="ECO:0000313" key="3">
    <source>
        <dbReference type="Proteomes" id="UP000035425"/>
    </source>
</evidence>
<dbReference type="Pfam" id="PF02082">
    <property type="entry name" value="Rrf2"/>
    <property type="match status" value="1"/>
</dbReference>
<keyword evidence="1" id="KW-0238">DNA-binding</keyword>
<dbReference type="NCBIfam" id="TIGR00738">
    <property type="entry name" value="rrf2_super"/>
    <property type="match status" value="1"/>
</dbReference>
<dbReference type="PANTHER" id="PTHR33221:SF5">
    <property type="entry name" value="HTH-TYPE TRANSCRIPTIONAL REGULATOR ISCR"/>
    <property type="match status" value="1"/>
</dbReference>
<dbReference type="PANTHER" id="PTHR33221">
    <property type="entry name" value="WINGED HELIX-TURN-HELIX TRANSCRIPTIONAL REGULATOR, RRF2 FAMILY"/>
    <property type="match status" value="1"/>
</dbReference>
<dbReference type="Gene3D" id="1.10.10.10">
    <property type="entry name" value="Winged helix-like DNA-binding domain superfamily/Winged helix DNA-binding domain"/>
    <property type="match status" value="1"/>
</dbReference>
<dbReference type="InterPro" id="IPR036390">
    <property type="entry name" value="WH_DNA-bd_sf"/>
</dbReference>
<protein>
    <submittedName>
        <fullName evidence="2">BadM/Rrf2 family transcriptional regulator</fullName>
    </submittedName>
</protein>
<dbReference type="EMBL" id="JWIO01000002">
    <property type="protein sequence ID" value="KLL12870.1"/>
    <property type="molecule type" value="Genomic_DNA"/>
</dbReference>
<accession>A0ABR5F849</accession>
<comment type="caution">
    <text evidence="2">The sequence shown here is derived from an EMBL/GenBank/DDBJ whole genome shotgun (WGS) entry which is preliminary data.</text>
</comment>
<dbReference type="RefSeq" id="WP_047221376.1">
    <property type="nucleotide sequence ID" value="NZ_JWIO01000002.1"/>
</dbReference>
<sequence length="151" mass="16508">MQISARADYALRALLTLAASNGDLVKGETLATAQDLPLRFLENILTDLRRSGLVRSRRGADGGYRLCRPANEITVAMVIRATDGPLASVRGRRPEEAVYEGAAKHLQEVWIAVRVSLRRVLEEVTLADIASGHLPPIVGELGRDRDAWVGR</sequence>